<evidence type="ECO:0000313" key="2">
    <source>
        <dbReference type="EMBL" id="ETW12549.1"/>
    </source>
</evidence>
<gene>
    <name evidence="2" type="ORF">ATO8_11044</name>
</gene>
<evidence type="ECO:0000256" key="1">
    <source>
        <dbReference type="SAM" id="Phobius"/>
    </source>
</evidence>
<feature type="transmembrane region" description="Helical" evidence="1">
    <location>
        <begin position="104"/>
        <end position="123"/>
    </location>
</feature>
<keyword evidence="1" id="KW-0472">Membrane</keyword>
<name>W4HIM5_9RHOB</name>
<keyword evidence="1" id="KW-1133">Transmembrane helix</keyword>
<feature type="transmembrane region" description="Helical" evidence="1">
    <location>
        <begin position="159"/>
        <end position="184"/>
    </location>
</feature>
<keyword evidence="1" id="KW-0812">Transmembrane</keyword>
<protein>
    <submittedName>
        <fullName evidence="2">Uncharacterized protein</fullName>
    </submittedName>
</protein>
<dbReference type="Proteomes" id="UP000019063">
    <property type="component" value="Unassembled WGS sequence"/>
</dbReference>
<comment type="caution">
    <text evidence="2">The sequence shown here is derived from an EMBL/GenBank/DDBJ whole genome shotgun (WGS) entry which is preliminary data.</text>
</comment>
<dbReference type="AlphaFoldDB" id="W4HIM5"/>
<feature type="transmembrane region" description="Helical" evidence="1">
    <location>
        <begin position="36"/>
        <end position="54"/>
    </location>
</feature>
<dbReference type="eggNOG" id="ENOG5030VE5">
    <property type="taxonomic scope" value="Bacteria"/>
</dbReference>
<feature type="transmembrane region" description="Helical" evidence="1">
    <location>
        <begin position="135"/>
        <end position="153"/>
    </location>
</feature>
<keyword evidence="3" id="KW-1185">Reference proteome</keyword>
<organism evidence="2 3">
    <name type="scientific">Roseivivax marinus</name>
    <dbReference type="NCBI Taxonomy" id="1379903"/>
    <lineage>
        <taxon>Bacteria</taxon>
        <taxon>Pseudomonadati</taxon>
        <taxon>Pseudomonadota</taxon>
        <taxon>Alphaproteobacteria</taxon>
        <taxon>Rhodobacterales</taxon>
        <taxon>Roseobacteraceae</taxon>
        <taxon>Roseivivax</taxon>
    </lineage>
</organism>
<reference evidence="2 3" key="1">
    <citation type="journal article" date="2014" name="Antonie Van Leeuwenhoek">
        <title>Roseivivax atlanticus sp. nov., isolated from surface seawater of the Atlantic Ocean.</title>
        <authorList>
            <person name="Li G."/>
            <person name="Lai Q."/>
            <person name="Liu X."/>
            <person name="Sun F."/>
            <person name="Shao Z."/>
        </authorList>
    </citation>
    <scope>NUCLEOTIDE SEQUENCE [LARGE SCALE GENOMIC DNA]</scope>
    <source>
        <strain evidence="2 3">22II-s10s</strain>
    </source>
</reference>
<feature type="transmembrane region" description="Helical" evidence="1">
    <location>
        <begin position="63"/>
        <end position="84"/>
    </location>
</feature>
<accession>W4HIM5</accession>
<evidence type="ECO:0000313" key="3">
    <source>
        <dbReference type="Proteomes" id="UP000019063"/>
    </source>
</evidence>
<dbReference type="EMBL" id="AQQW01000006">
    <property type="protein sequence ID" value="ETW12549.1"/>
    <property type="molecule type" value="Genomic_DNA"/>
</dbReference>
<sequence length="193" mass="20387">MVLIAAFGAVLCLSELIFGWAGGADGIVRVKTTHPALAPSSAVCLTLICVAILLSRLASWRPVAVTLLATTAVLSVEAMIQHAAGDPMLIDTLFVDRMRDYDGMSAVTAGALILLAGCNVLLMHGPRRLVKPIETIGFLGVSAGCAIMLAHSFDQWSVYSIAVFRQMSEVETVTLAALFGALALRARMPRGSF</sequence>
<proteinExistence type="predicted"/>